<name>A0A1L0BQE3_9GAMM</name>
<dbReference type="Pfam" id="PF03279">
    <property type="entry name" value="Lip_A_acyltrans"/>
    <property type="match status" value="1"/>
</dbReference>
<dbReference type="EC" id="2.3.1.241" evidence="9"/>
<evidence type="ECO:0000256" key="9">
    <source>
        <dbReference type="HAMAP-Rule" id="MF_01942"/>
    </source>
</evidence>
<dbReference type="OrthoDB" id="9803456at2"/>
<evidence type="ECO:0000256" key="5">
    <source>
        <dbReference type="ARBA" id="ARBA00022985"/>
    </source>
</evidence>
<dbReference type="UniPathway" id="UPA00030"/>
<keyword evidence="2 9" id="KW-0997">Cell inner membrane</keyword>
<keyword evidence="3 9" id="KW-0808">Transferase</keyword>
<dbReference type="GO" id="GO:0009245">
    <property type="term" value="P:lipid A biosynthetic process"/>
    <property type="evidence" value="ECO:0007669"/>
    <property type="project" value="InterPro"/>
</dbReference>
<dbReference type="PIRSF" id="PIRSF026649">
    <property type="entry name" value="MsbB"/>
    <property type="match status" value="1"/>
</dbReference>
<evidence type="ECO:0000256" key="3">
    <source>
        <dbReference type="ARBA" id="ARBA00022679"/>
    </source>
</evidence>
<dbReference type="GO" id="GO:0005886">
    <property type="term" value="C:plasma membrane"/>
    <property type="evidence" value="ECO:0007669"/>
    <property type="project" value="UniProtKB-SubCell"/>
</dbReference>
<comment type="subcellular location">
    <subcellularLocation>
        <location evidence="9">Cell inner membrane</location>
        <topology evidence="9">Single-pass membrane protein</topology>
    </subcellularLocation>
</comment>
<accession>A0A1L0BQE3</accession>
<dbReference type="InterPro" id="IPR004960">
    <property type="entry name" value="LipA_acyltrans"/>
</dbReference>
<keyword evidence="7 9" id="KW-0472">Membrane</keyword>
<comment type="similarity">
    <text evidence="9">Belongs to the LpxL/LpxM/LpxP family.</text>
</comment>
<comment type="pathway">
    <text evidence="9">Glycolipid biosynthesis; KDO(2)-lipid A biosynthesis; KDO(2)-lipid A from CMP-3-deoxy-D-manno-octulosonate and lipid IV(A): step 3/4.</text>
</comment>
<evidence type="ECO:0000256" key="1">
    <source>
        <dbReference type="ARBA" id="ARBA00022475"/>
    </source>
</evidence>
<dbReference type="RefSeq" id="WP_082287443.1">
    <property type="nucleotide sequence ID" value="NZ_CAWRBC010000084.1"/>
</dbReference>
<evidence type="ECO:0000256" key="8">
    <source>
        <dbReference type="ARBA" id="ARBA00023315"/>
    </source>
</evidence>
<evidence type="ECO:0000256" key="4">
    <source>
        <dbReference type="ARBA" id="ARBA00022692"/>
    </source>
</evidence>
<dbReference type="PANTHER" id="PTHR30606:SF9">
    <property type="entry name" value="LIPID A BIOSYNTHESIS LAUROYLTRANSFERASE"/>
    <property type="match status" value="1"/>
</dbReference>
<dbReference type="NCBIfam" id="TIGR02207">
    <property type="entry name" value="lipid_A_htrB"/>
    <property type="match status" value="1"/>
</dbReference>
<dbReference type="AlphaFoldDB" id="A0A1L0BQE3"/>
<keyword evidence="4 9" id="KW-0812">Transmembrane</keyword>
<dbReference type="EMBL" id="FPLD01000065">
    <property type="protein sequence ID" value="SGZ01305.1"/>
    <property type="molecule type" value="Genomic_DNA"/>
</dbReference>
<dbReference type="HAMAP" id="MF_01942">
    <property type="entry name" value="Lipid_A_LpxL_LpxP"/>
    <property type="match status" value="1"/>
</dbReference>
<dbReference type="Proteomes" id="UP000183794">
    <property type="component" value="Unassembled WGS sequence"/>
</dbReference>
<keyword evidence="5 9" id="KW-0448">Lipopolysaccharide biosynthesis</keyword>
<dbReference type="PANTHER" id="PTHR30606">
    <property type="entry name" value="LIPID A BIOSYNTHESIS LAUROYL ACYLTRANSFERASE"/>
    <property type="match status" value="1"/>
</dbReference>
<dbReference type="InterPro" id="IPR011920">
    <property type="entry name" value="Lipid_A_LpxL_LpxP"/>
</dbReference>
<keyword evidence="1 9" id="KW-1003">Cell membrane</keyword>
<dbReference type="GO" id="GO:0009103">
    <property type="term" value="P:lipopolysaccharide biosynthetic process"/>
    <property type="evidence" value="ECO:0007669"/>
    <property type="project" value="UniProtKB-UniRule"/>
</dbReference>
<evidence type="ECO:0000313" key="11">
    <source>
        <dbReference type="Proteomes" id="UP000183794"/>
    </source>
</evidence>
<evidence type="ECO:0000256" key="2">
    <source>
        <dbReference type="ARBA" id="ARBA00022519"/>
    </source>
</evidence>
<comment type="function">
    <text evidence="9">Catalyzes the transfer of an acyl chain from an acyl-[acyl-carrier-protein] (ACP) to a Kdo(2)-lipid IV(A) to form a Kdo(2)-(acyl)-lipid IV(A).</text>
</comment>
<sequence>MTDKSNTTKPMVTKENTKFKLSFLHPKNWSLLFAATLLWFISLLPNTAQSVFGRALGRLVSKILPGRLKTAQKNLALSFPEKSDSEIKALAKENFEYTGLAVVDTANAWFWPDWRIKQNMVIEGQEHIDQAKADGNGMLILGGHFLSLEMSARIFGLLRPAHAIYRPNKNPLMEYLQCRGRTLSNKGLLDRRDIKGMLRVLDEGEPLWYAPDHDYGPRRSVFVPFFAVEKACTITGTTLFASGNNTKTYPASSCRFPDGRYKLTIRAPLENFPTGDEVKDATICNKECEKSILEQVPQYMWLHRRFKTRPEGEPSLYK</sequence>
<organism evidence="10 11">
    <name type="scientific">Moritella viscosa</name>
    <dbReference type="NCBI Taxonomy" id="80854"/>
    <lineage>
        <taxon>Bacteria</taxon>
        <taxon>Pseudomonadati</taxon>
        <taxon>Pseudomonadota</taxon>
        <taxon>Gammaproteobacteria</taxon>
        <taxon>Alteromonadales</taxon>
        <taxon>Moritellaceae</taxon>
        <taxon>Moritella</taxon>
    </lineage>
</organism>
<evidence type="ECO:0000256" key="6">
    <source>
        <dbReference type="ARBA" id="ARBA00022989"/>
    </source>
</evidence>
<dbReference type="CDD" id="cd07984">
    <property type="entry name" value="LPLAT_LABLAT-like"/>
    <property type="match status" value="1"/>
</dbReference>
<keyword evidence="6 9" id="KW-1133">Transmembrane helix</keyword>
<gene>
    <name evidence="9" type="primary">lpxL</name>
    <name evidence="10" type="ORF">NVI5450_2413</name>
</gene>
<evidence type="ECO:0000313" key="10">
    <source>
        <dbReference type="EMBL" id="SGZ01305.1"/>
    </source>
</evidence>
<proteinExistence type="inferred from homology"/>
<dbReference type="GO" id="GO:0008913">
    <property type="term" value="F:Kdo2-lipid IVA acyltransferase activity"/>
    <property type="evidence" value="ECO:0007669"/>
    <property type="project" value="UniProtKB-EC"/>
</dbReference>
<feature type="short sequence motif" description="HXXXXD motif" evidence="9">
    <location>
        <begin position="144"/>
        <end position="149"/>
    </location>
</feature>
<evidence type="ECO:0000256" key="7">
    <source>
        <dbReference type="ARBA" id="ARBA00023136"/>
    </source>
</evidence>
<dbReference type="UniPathway" id="UPA00360">
    <property type="reaction ID" value="UER00485"/>
</dbReference>
<comment type="catalytic activity">
    <reaction evidence="9">
        <text>an alpha-Kdo-(2-&gt;4)-alpha-Kdo-(2-&gt;6)-lipid IVA + a fatty acyl-[ACP] = an alpha-Kdo-(2-&gt;4)-alpha-Kdo-(2-&gt;6)-(acyl)-lipid IVA + holo-[ACP]</text>
        <dbReference type="Rhea" id="RHEA:69396"/>
        <dbReference type="Rhea" id="RHEA-COMP:9685"/>
        <dbReference type="Rhea" id="RHEA-COMP:14125"/>
        <dbReference type="ChEBI" id="CHEBI:64479"/>
        <dbReference type="ChEBI" id="CHEBI:138651"/>
        <dbReference type="ChEBI" id="CHEBI:176429"/>
        <dbReference type="ChEBI" id="CHEBI:176430"/>
        <dbReference type="EC" id="2.3.1.241"/>
    </reaction>
</comment>
<reference evidence="10 11" key="1">
    <citation type="submission" date="2016-11" db="EMBL/GenBank/DDBJ databases">
        <authorList>
            <person name="Jaros S."/>
            <person name="Januszkiewicz K."/>
            <person name="Wedrychowicz H."/>
        </authorList>
    </citation>
    <scope>NUCLEOTIDE SEQUENCE [LARGE SCALE GENOMIC DNA]</scope>
    <source>
        <strain evidence="10">NVI 5450</strain>
    </source>
</reference>
<keyword evidence="8 9" id="KW-0012">Acyltransferase</keyword>
<protein>
    <recommendedName>
        <fullName evidence="9">Lipid A biosynthesis acyltransferase</fullName>
        <ecNumber evidence="9">2.3.1.241</ecNumber>
    </recommendedName>
    <alternativeName>
        <fullName evidence="9">Kdo(2)-lipid IV(A) acyltransferase</fullName>
    </alternativeName>
</protein>
<dbReference type="GO" id="GO:0036104">
    <property type="term" value="P:Kdo2-lipid A biosynthetic process"/>
    <property type="evidence" value="ECO:0007669"/>
    <property type="project" value="UniProtKB-UniRule"/>
</dbReference>
<comment type="pathway">
    <text evidence="9">Bacterial outer membrane biogenesis; lipopolysaccharide biosynthesis.</text>
</comment>